<evidence type="ECO:0000313" key="1">
    <source>
        <dbReference type="EMBL" id="GBM97798.1"/>
    </source>
</evidence>
<evidence type="ECO:0000313" key="2">
    <source>
        <dbReference type="Proteomes" id="UP000499080"/>
    </source>
</evidence>
<dbReference type="EMBL" id="BGPR01004268">
    <property type="protein sequence ID" value="GBM97798.1"/>
    <property type="molecule type" value="Genomic_DNA"/>
</dbReference>
<keyword evidence="2" id="KW-1185">Reference proteome</keyword>
<gene>
    <name evidence="1" type="ORF">AVEN_101209_1</name>
</gene>
<comment type="caution">
    <text evidence="1">The sequence shown here is derived from an EMBL/GenBank/DDBJ whole genome shotgun (WGS) entry which is preliminary data.</text>
</comment>
<reference evidence="1 2" key="1">
    <citation type="journal article" date="2019" name="Sci. Rep.">
        <title>Orb-weaving spider Araneus ventricosus genome elucidates the spidroin gene catalogue.</title>
        <authorList>
            <person name="Kono N."/>
            <person name="Nakamura H."/>
            <person name="Ohtoshi R."/>
            <person name="Moran D.A.P."/>
            <person name="Shinohara A."/>
            <person name="Yoshida Y."/>
            <person name="Fujiwara M."/>
            <person name="Mori M."/>
            <person name="Tomita M."/>
            <person name="Arakawa K."/>
        </authorList>
    </citation>
    <scope>NUCLEOTIDE SEQUENCE [LARGE SCALE GENOMIC DNA]</scope>
</reference>
<dbReference type="AlphaFoldDB" id="A0A4Y2K7E5"/>
<organism evidence="1 2">
    <name type="scientific">Araneus ventricosus</name>
    <name type="common">Orbweaver spider</name>
    <name type="synonym">Epeira ventricosa</name>
    <dbReference type="NCBI Taxonomy" id="182803"/>
    <lineage>
        <taxon>Eukaryota</taxon>
        <taxon>Metazoa</taxon>
        <taxon>Ecdysozoa</taxon>
        <taxon>Arthropoda</taxon>
        <taxon>Chelicerata</taxon>
        <taxon>Arachnida</taxon>
        <taxon>Araneae</taxon>
        <taxon>Araneomorphae</taxon>
        <taxon>Entelegynae</taxon>
        <taxon>Araneoidea</taxon>
        <taxon>Araneidae</taxon>
        <taxon>Araneus</taxon>
    </lineage>
</organism>
<name>A0A4Y2K7E5_ARAVE</name>
<protein>
    <submittedName>
        <fullName evidence="1">Uncharacterized protein</fullName>
    </submittedName>
</protein>
<dbReference type="Proteomes" id="UP000499080">
    <property type="component" value="Unassembled WGS sequence"/>
</dbReference>
<proteinExistence type="predicted"/>
<accession>A0A4Y2K7E5</accession>
<sequence>MSLPILLFTSEHRSDYQSSVKIFNLYRMEASLLCEMQFRRQMKTQVRCFRYLIEMSLATRTLKDEGKQEGGCCPLHQIILYHRKQSQEKRRLFTDIHRITKFSQF</sequence>